<protein>
    <submittedName>
        <fullName evidence="2">G617 protein</fullName>
    </submittedName>
</protein>
<feature type="signal peptide" evidence="1">
    <location>
        <begin position="1"/>
        <end position="17"/>
    </location>
</feature>
<proteinExistence type="predicted"/>
<dbReference type="EMBL" id="CAXHTA020000001">
    <property type="protein sequence ID" value="CAL5218880.1"/>
    <property type="molecule type" value="Genomic_DNA"/>
</dbReference>
<sequence>MLVIASLIAALAGLTGASSLARCLSKATGQPQSTSVHSRKVPVQETVPLAGKALGRAHSFPLPASLSSQADLVASLLDDAEIQLRVLARQQPGRQRSLSLVALVESYQPDKQPKAYDMRGLGPVFQHISTVLNAKTARLFDEDQGGLQVQRE</sequence>
<name>A0ABP1FJW3_9CHLO</name>
<feature type="chain" id="PRO_5045863547" evidence="1">
    <location>
        <begin position="18"/>
        <end position="152"/>
    </location>
</feature>
<keyword evidence="3" id="KW-1185">Reference proteome</keyword>
<keyword evidence="1" id="KW-0732">Signal</keyword>
<accession>A0ABP1FJW3</accession>
<evidence type="ECO:0000313" key="3">
    <source>
        <dbReference type="Proteomes" id="UP001497392"/>
    </source>
</evidence>
<organism evidence="2 3">
    <name type="scientific">Coccomyxa viridis</name>
    <dbReference type="NCBI Taxonomy" id="1274662"/>
    <lineage>
        <taxon>Eukaryota</taxon>
        <taxon>Viridiplantae</taxon>
        <taxon>Chlorophyta</taxon>
        <taxon>core chlorophytes</taxon>
        <taxon>Trebouxiophyceae</taxon>
        <taxon>Trebouxiophyceae incertae sedis</taxon>
        <taxon>Coccomyxaceae</taxon>
        <taxon>Coccomyxa</taxon>
    </lineage>
</organism>
<gene>
    <name evidence="2" type="primary">g617</name>
    <name evidence="2" type="ORF">VP750_LOCUS539</name>
</gene>
<evidence type="ECO:0000256" key="1">
    <source>
        <dbReference type="SAM" id="SignalP"/>
    </source>
</evidence>
<dbReference type="Proteomes" id="UP001497392">
    <property type="component" value="Unassembled WGS sequence"/>
</dbReference>
<evidence type="ECO:0000313" key="2">
    <source>
        <dbReference type="EMBL" id="CAL5218880.1"/>
    </source>
</evidence>
<reference evidence="2 3" key="1">
    <citation type="submission" date="2024-06" db="EMBL/GenBank/DDBJ databases">
        <authorList>
            <person name="Kraege A."/>
            <person name="Thomma B."/>
        </authorList>
    </citation>
    <scope>NUCLEOTIDE SEQUENCE [LARGE SCALE GENOMIC DNA]</scope>
</reference>
<comment type="caution">
    <text evidence="2">The sequence shown here is derived from an EMBL/GenBank/DDBJ whole genome shotgun (WGS) entry which is preliminary data.</text>
</comment>